<sequence length="292" mass="30550">MVTAVHVQTRGRQRHRDYDFLGAGPARPWWRAYAGHTAFERPTVLVESDGAGYRAYLSGIPSARRDAVGTVIRYTLVVDESGGGAPAVEPAGVVALVRCWVAEQGGASRSRPVPGGLSRALDSAFPEDEVERMLAAPEPVPPVDVRQRVVAAVRALPGPEPSGAGAPEVPERDWLGDAGSPRSRAAFVARVGELVVDRRPGRALLLNLVGSAADLTALLDEASPLVVLAPDIAVAGPTRLGRERGPVGAGKARPAATVPRTSRSTARLWAVLAPLVLGLAAVIALLLPLLSR</sequence>
<evidence type="ECO:0000256" key="1">
    <source>
        <dbReference type="SAM" id="MobiDB-lite"/>
    </source>
</evidence>
<accession>A0ABT1AAQ2</accession>
<comment type="caution">
    <text evidence="3">The sequence shown here is derived from an EMBL/GenBank/DDBJ whole genome shotgun (WGS) entry which is preliminary data.</text>
</comment>
<gene>
    <name evidence="3" type="ORF">KDL28_34155</name>
</gene>
<feature type="transmembrane region" description="Helical" evidence="2">
    <location>
        <begin position="268"/>
        <end position="290"/>
    </location>
</feature>
<keyword evidence="2" id="KW-0472">Membrane</keyword>
<dbReference type="Proteomes" id="UP001165283">
    <property type="component" value="Unassembled WGS sequence"/>
</dbReference>
<keyword evidence="2" id="KW-1133">Transmembrane helix</keyword>
<keyword evidence="4" id="KW-1185">Reference proteome</keyword>
<feature type="region of interest" description="Disordered" evidence="1">
    <location>
        <begin position="156"/>
        <end position="177"/>
    </location>
</feature>
<dbReference type="RefSeq" id="WP_252445404.1">
    <property type="nucleotide sequence ID" value="NZ_JAGSOV010000077.1"/>
</dbReference>
<organism evidence="3 4">
    <name type="scientific">Pseudonocardia humida</name>
    <dbReference type="NCBI Taxonomy" id="2800819"/>
    <lineage>
        <taxon>Bacteria</taxon>
        <taxon>Bacillati</taxon>
        <taxon>Actinomycetota</taxon>
        <taxon>Actinomycetes</taxon>
        <taxon>Pseudonocardiales</taxon>
        <taxon>Pseudonocardiaceae</taxon>
        <taxon>Pseudonocardia</taxon>
    </lineage>
</organism>
<protein>
    <submittedName>
        <fullName evidence="3">Uncharacterized protein</fullName>
    </submittedName>
</protein>
<proteinExistence type="predicted"/>
<reference evidence="3" key="1">
    <citation type="submission" date="2021-04" db="EMBL/GenBank/DDBJ databases">
        <title>Pseudonocardia sp. nov., isolated from sandy soil of mangrove forest.</title>
        <authorList>
            <person name="Zan Z."/>
            <person name="Huang R."/>
            <person name="Liu W."/>
        </authorList>
    </citation>
    <scope>NUCLEOTIDE SEQUENCE</scope>
    <source>
        <strain evidence="3">S2-4</strain>
    </source>
</reference>
<evidence type="ECO:0000313" key="4">
    <source>
        <dbReference type="Proteomes" id="UP001165283"/>
    </source>
</evidence>
<name>A0ABT1AAQ2_9PSEU</name>
<keyword evidence="2" id="KW-0812">Transmembrane</keyword>
<evidence type="ECO:0000256" key="2">
    <source>
        <dbReference type="SAM" id="Phobius"/>
    </source>
</evidence>
<feature type="compositionally biased region" description="Low complexity" evidence="1">
    <location>
        <begin position="156"/>
        <end position="168"/>
    </location>
</feature>
<dbReference type="EMBL" id="JAGSOV010000077">
    <property type="protein sequence ID" value="MCO1660115.1"/>
    <property type="molecule type" value="Genomic_DNA"/>
</dbReference>
<evidence type="ECO:0000313" key="3">
    <source>
        <dbReference type="EMBL" id="MCO1660115.1"/>
    </source>
</evidence>